<keyword evidence="2" id="KW-1185">Reference proteome</keyword>
<proteinExistence type="predicted"/>
<evidence type="ECO:0000313" key="1">
    <source>
        <dbReference type="EMBL" id="KAJ8107121.1"/>
    </source>
</evidence>
<dbReference type="Proteomes" id="UP001153334">
    <property type="component" value="Unassembled WGS sequence"/>
</dbReference>
<accession>A0ACC2HVK1</accession>
<comment type="caution">
    <text evidence="1">The sequence shown here is derived from an EMBL/GenBank/DDBJ whole genome shotgun (WGS) entry which is preliminary data.</text>
</comment>
<protein>
    <submittedName>
        <fullName evidence="1">Uncharacterized protein</fullName>
    </submittedName>
</protein>
<sequence length="543" mass="61258">MNETFSFSSRFPSIEEAWSPQALISTQSVPYLLGIILAMLTTYSWATSNPSLKKLPYVNAPSLLSSTQAKASQAMKKPMSNMSLMSSAQRKFQNSAQTILRSARKQYPNRPYRMTTDLGEVVMLQSEWFQEIRNNSSLSFFGTVPQERMCEIPGFKPFAALGEDGVLLQIIARKQLTKLLAQVTAPLSEEIAFAVALNLGESTESREIILMPVIRDITARMSSRVFLGQKLARDEAWLQITKGYTVDATHGLNLLAKYPVNLRPYIGWLFPECRRMGKYYKRAKDLIDPVMKERDDMRRAAAAASEPAPVFHDALEWIVQESKALNSGYDAATFQLIMSVVAISTTADTLHSILVNLIQHPEFMQTVREEIIQVLKAEGWNKTSLYNMKALDSAMKESQRIKPIFLEADTKLSDGTVLKKGYRVHIDTHRMMDPEIYEAPEEWRGDRFLQLRSQPGKEHGAQLVATSVDHFAFGHGEHACPGRFFAAIEMKVALCHLLIKYDWELAPGTDTSTVFTGFSQRVNHATKVLCRKRETVEIDIDSI</sequence>
<organism evidence="1 2">
    <name type="scientific">Nemania bipapillata</name>
    <dbReference type="NCBI Taxonomy" id="110536"/>
    <lineage>
        <taxon>Eukaryota</taxon>
        <taxon>Fungi</taxon>
        <taxon>Dikarya</taxon>
        <taxon>Ascomycota</taxon>
        <taxon>Pezizomycotina</taxon>
        <taxon>Sordariomycetes</taxon>
        <taxon>Xylariomycetidae</taxon>
        <taxon>Xylariales</taxon>
        <taxon>Xylariaceae</taxon>
        <taxon>Nemania</taxon>
    </lineage>
</organism>
<name>A0ACC2HVK1_9PEZI</name>
<dbReference type="EMBL" id="JAPESX010002618">
    <property type="protein sequence ID" value="KAJ8107121.1"/>
    <property type="molecule type" value="Genomic_DNA"/>
</dbReference>
<evidence type="ECO:0000313" key="2">
    <source>
        <dbReference type="Proteomes" id="UP001153334"/>
    </source>
</evidence>
<reference evidence="1" key="1">
    <citation type="submission" date="2022-11" db="EMBL/GenBank/DDBJ databases">
        <title>Genome Sequence of Nemania bipapillata.</title>
        <authorList>
            <person name="Buettner E."/>
        </authorList>
    </citation>
    <scope>NUCLEOTIDE SEQUENCE</scope>
    <source>
        <strain evidence="1">CP14</strain>
    </source>
</reference>
<gene>
    <name evidence="1" type="ORF">ONZ43_g6835</name>
</gene>